<dbReference type="PANTHER" id="PTHR21411">
    <property type="entry name" value="APONTIC"/>
    <property type="match status" value="1"/>
</dbReference>
<reference evidence="5" key="1">
    <citation type="submission" date="2013-04" db="EMBL/GenBank/DDBJ databases">
        <authorList>
            <person name="Qu J."/>
            <person name="Murali S.C."/>
            <person name="Bandaranaike D."/>
            <person name="Bellair M."/>
            <person name="Blankenburg K."/>
            <person name="Chao H."/>
            <person name="Dinh H."/>
            <person name="Doddapaneni H."/>
            <person name="Downs B."/>
            <person name="Dugan-Rocha S."/>
            <person name="Elkadiri S."/>
            <person name="Gnanaolivu R.D."/>
            <person name="Hernandez B."/>
            <person name="Javaid M."/>
            <person name="Jayaseelan J.C."/>
            <person name="Lee S."/>
            <person name="Li M."/>
            <person name="Ming W."/>
            <person name="Munidasa M."/>
            <person name="Muniz J."/>
            <person name="Nguyen L."/>
            <person name="Ongeri F."/>
            <person name="Osuji N."/>
            <person name="Pu L.-L."/>
            <person name="Puazo M."/>
            <person name="Qu C."/>
            <person name="Quiroz J."/>
            <person name="Raj R."/>
            <person name="Weissenberger G."/>
            <person name="Xin Y."/>
            <person name="Zou X."/>
            <person name="Han Y."/>
            <person name="Richards S."/>
            <person name="Worley K."/>
            <person name="Muzny D."/>
            <person name="Gibbs R."/>
        </authorList>
    </citation>
    <scope>NUCLEOTIDE SEQUENCE</scope>
    <source>
        <strain evidence="5">Sampled in the wild</strain>
    </source>
</reference>
<dbReference type="OrthoDB" id="6084504at2759"/>
<dbReference type="InterPro" id="IPR028002">
    <property type="entry name" value="Myb_DNA-bind_5"/>
</dbReference>
<dbReference type="PROSITE" id="PS50090">
    <property type="entry name" value="MYB_LIKE"/>
    <property type="match status" value="1"/>
</dbReference>
<feature type="domain" description="Myb-like" evidence="4">
    <location>
        <begin position="4"/>
        <end position="75"/>
    </location>
</feature>
<dbReference type="InterPro" id="IPR001005">
    <property type="entry name" value="SANT/Myb"/>
</dbReference>
<name>A0A8K0NWD0_LADFU</name>
<protein>
    <recommendedName>
        <fullName evidence="2">Regulatory protein zeste</fullName>
    </recommendedName>
</protein>
<evidence type="ECO:0000256" key="3">
    <source>
        <dbReference type="ARBA" id="ARBA00025466"/>
    </source>
</evidence>
<evidence type="ECO:0000313" key="6">
    <source>
        <dbReference type="Proteomes" id="UP000792457"/>
    </source>
</evidence>
<evidence type="ECO:0000256" key="2">
    <source>
        <dbReference type="ARBA" id="ARBA00016807"/>
    </source>
</evidence>
<comment type="subunit">
    <text evidence="1">Self-associates forming complexes of several hundred monomers.</text>
</comment>
<comment type="caution">
    <text evidence="5">The sequence shown here is derived from an EMBL/GenBank/DDBJ whole genome shotgun (WGS) entry which is preliminary data.</text>
</comment>
<comment type="function">
    <text evidence="3">Involved in transvection phenomena (= synapsis-dependent gene expression), where the synaptic pairing of chromosomes carrying genes with which zeste interacts influences the expression of these genes. Zeste binds to DNA and stimulates transcription from a nearby promoter.</text>
</comment>
<keyword evidence="6" id="KW-1185">Reference proteome</keyword>
<dbReference type="EMBL" id="KZ308194">
    <property type="protein sequence ID" value="KAG8224391.1"/>
    <property type="molecule type" value="Genomic_DNA"/>
</dbReference>
<evidence type="ECO:0000259" key="4">
    <source>
        <dbReference type="PROSITE" id="PS50090"/>
    </source>
</evidence>
<accession>A0A8K0NWD0</accession>
<proteinExistence type="predicted"/>
<reference evidence="5" key="2">
    <citation type="submission" date="2017-10" db="EMBL/GenBank/DDBJ databases">
        <title>Ladona fulva Genome sequencing and assembly.</title>
        <authorList>
            <person name="Murali S."/>
            <person name="Richards S."/>
            <person name="Bandaranaike D."/>
            <person name="Bellair M."/>
            <person name="Blankenburg K."/>
            <person name="Chao H."/>
            <person name="Dinh H."/>
            <person name="Doddapaneni H."/>
            <person name="Dugan-Rocha S."/>
            <person name="Elkadiri S."/>
            <person name="Gnanaolivu R."/>
            <person name="Hernandez B."/>
            <person name="Skinner E."/>
            <person name="Javaid M."/>
            <person name="Lee S."/>
            <person name="Li M."/>
            <person name="Ming W."/>
            <person name="Munidasa M."/>
            <person name="Muniz J."/>
            <person name="Nguyen L."/>
            <person name="Hughes D."/>
            <person name="Osuji N."/>
            <person name="Pu L.-L."/>
            <person name="Puazo M."/>
            <person name="Qu C."/>
            <person name="Quiroz J."/>
            <person name="Raj R."/>
            <person name="Weissenberger G."/>
            <person name="Xin Y."/>
            <person name="Zou X."/>
            <person name="Han Y."/>
            <person name="Worley K."/>
            <person name="Muzny D."/>
            <person name="Gibbs R."/>
        </authorList>
    </citation>
    <scope>NUCLEOTIDE SEQUENCE</scope>
    <source>
        <strain evidence="5">Sampled in the wild</strain>
    </source>
</reference>
<evidence type="ECO:0000313" key="5">
    <source>
        <dbReference type="EMBL" id="KAG8224391.1"/>
    </source>
</evidence>
<dbReference type="Pfam" id="PF13873">
    <property type="entry name" value="Myb_DNA-bind_5"/>
    <property type="match status" value="1"/>
</dbReference>
<organism evidence="5 6">
    <name type="scientific">Ladona fulva</name>
    <name type="common">Scarce chaser dragonfly</name>
    <name type="synonym">Libellula fulva</name>
    <dbReference type="NCBI Taxonomy" id="123851"/>
    <lineage>
        <taxon>Eukaryota</taxon>
        <taxon>Metazoa</taxon>
        <taxon>Ecdysozoa</taxon>
        <taxon>Arthropoda</taxon>
        <taxon>Hexapoda</taxon>
        <taxon>Insecta</taxon>
        <taxon>Pterygota</taxon>
        <taxon>Palaeoptera</taxon>
        <taxon>Odonata</taxon>
        <taxon>Epiprocta</taxon>
        <taxon>Anisoptera</taxon>
        <taxon>Libelluloidea</taxon>
        <taxon>Libellulidae</taxon>
        <taxon>Ladona</taxon>
    </lineage>
</organism>
<dbReference type="PANTHER" id="PTHR21411:SF0">
    <property type="entry name" value="REGULATORY PROTEIN ZESTE"/>
    <property type="match status" value="1"/>
</dbReference>
<sequence length="286" mass="33224">MEFTKRSRSSNWGHDEKETLLALVKERISIIENKSWDGRMLAIKHKAWMEVMEKFDTLHGGRDLKRLKEQWKRMKRNSKAAIRMMKNYKNSIIDGGPVPGNVTIPTKPDLEIKDLIPREHVKDSNFADDGDKQDLPIIYIAEEVQDNEEASDADWPRTSNTMDESIEKCPIEIQETRSTAELPENPYKRQRKTAKRKNASGLEEVMAVLKIQGAKSEAEREQIKRKREMDEELHNLQIGLCKKEAELLNDHILKGGLSNYHTFTICITKVVKNIVYHRFAVLRKMQ</sequence>
<evidence type="ECO:0000256" key="1">
    <source>
        <dbReference type="ARBA" id="ARBA00011764"/>
    </source>
</evidence>
<dbReference type="Proteomes" id="UP000792457">
    <property type="component" value="Unassembled WGS sequence"/>
</dbReference>
<gene>
    <name evidence="5" type="ORF">J437_LFUL016394</name>
</gene>
<dbReference type="AlphaFoldDB" id="A0A8K0NWD0"/>